<dbReference type="PANTHER" id="PTHR38438">
    <property type="entry name" value="RIBOFLAVIN TRANSPORTER RIBU"/>
    <property type="match status" value="1"/>
</dbReference>
<dbReference type="KEGG" id="lji:ELX58_00320"/>
<dbReference type="PIRSF" id="PIRSF037778">
    <property type="entry name" value="UCP037778_transp_RibU"/>
    <property type="match status" value="1"/>
</dbReference>
<gene>
    <name evidence="10" type="ORF">ELX58_00320</name>
</gene>
<keyword evidence="5 9" id="KW-0812">Transmembrane</keyword>
<dbReference type="Proteomes" id="UP000294321">
    <property type="component" value="Chromosome"/>
</dbReference>
<dbReference type="AlphaFoldDB" id="A0A4P6ZJ74"/>
<evidence type="ECO:0000256" key="4">
    <source>
        <dbReference type="ARBA" id="ARBA00022475"/>
    </source>
</evidence>
<dbReference type="PANTHER" id="PTHR38438:SF1">
    <property type="entry name" value="RIBOFLAVIN TRANSPORTER RIBU"/>
    <property type="match status" value="1"/>
</dbReference>
<evidence type="ECO:0000256" key="9">
    <source>
        <dbReference type="SAM" id="Phobius"/>
    </source>
</evidence>
<keyword evidence="7 8" id="KW-0472">Membrane</keyword>
<accession>A0A4P6ZJ74</accession>
<evidence type="ECO:0000256" key="3">
    <source>
        <dbReference type="ARBA" id="ARBA00022448"/>
    </source>
</evidence>
<organism evidence="10 11">
    <name type="scientific">Acetilactobacillus jinshanensis</name>
    <dbReference type="NCBI Taxonomy" id="1720083"/>
    <lineage>
        <taxon>Bacteria</taxon>
        <taxon>Bacillati</taxon>
        <taxon>Bacillota</taxon>
        <taxon>Bacilli</taxon>
        <taxon>Lactobacillales</taxon>
        <taxon>Lactobacillaceae</taxon>
        <taxon>Acetilactobacillus</taxon>
    </lineage>
</organism>
<dbReference type="OrthoDB" id="9809216at2"/>
<dbReference type="EMBL" id="CP034726">
    <property type="protein sequence ID" value="QBP17658.1"/>
    <property type="molecule type" value="Genomic_DNA"/>
</dbReference>
<sequence>MPLTVEHLTKIIQVAILAAISYVLTLFAFPVIPIVPYLKLDLSDLPILVGTVVLGISAGASIAGVTTLLHLLMSGLSLPAIIGDSLMFISALTLVLTVGLLISWYRRQPAWSRKLLLIMLLTLNLTVIMAITNLGAIPLYMKIAGMTIQLPVTKLIEFGVVPFNLIKGTVVGILFVFIDRYLQRSKRFQRNY</sequence>
<feature type="transmembrane region" description="Helical" evidence="9">
    <location>
        <begin position="117"/>
        <end position="141"/>
    </location>
</feature>
<keyword evidence="11" id="KW-1185">Reference proteome</keyword>
<keyword evidence="6 9" id="KW-1133">Transmembrane helix</keyword>
<evidence type="ECO:0000256" key="6">
    <source>
        <dbReference type="ARBA" id="ARBA00022989"/>
    </source>
</evidence>
<dbReference type="GO" id="GO:0005886">
    <property type="term" value="C:plasma membrane"/>
    <property type="evidence" value="ECO:0007669"/>
    <property type="project" value="UniProtKB-SubCell"/>
</dbReference>
<reference evidence="11" key="1">
    <citation type="submission" date="2018-12" db="EMBL/GenBank/DDBJ databases">
        <title>A new species of lactobacillus.</title>
        <authorList>
            <person name="Jian Y."/>
            <person name="Xin L."/>
            <person name="Hong Z.J."/>
            <person name="Ming L.Z."/>
            <person name="Hong X.Z."/>
        </authorList>
    </citation>
    <scope>NUCLEOTIDE SEQUENCE [LARGE SCALE GENOMIC DNA]</scope>
    <source>
        <strain evidence="11">HSLZ-75</strain>
    </source>
</reference>
<dbReference type="Pfam" id="PF12822">
    <property type="entry name" value="ECF_trnsprt"/>
    <property type="match status" value="1"/>
</dbReference>
<dbReference type="InterPro" id="IPR025720">
    <property type="entry name" value="RibU"/>
</dbReference>
<dbReference type="RefSeq" id="WP_133441204.1">
    <property type="nucleotide sequence ID" value="NZ_CP034726.1"/>
</dbReference>
<evidence type="ECO:0000313" key="10">
    <source>
        <dbReference type="EMBL" id="QBP17658.1"/>
    </source>
</evidence>
<comment type="subcellular location">
    <subcellularLocation>
        <location evidence="1">Cell membrane</location>
        <topology evidence="1">Multi-pass membrane protein</topology>
    </subcellularLocation>
</comment>
<comment type="function">
    <text evidence="8">Probably a riboflavin-binding protein that interacts with the energy-coupling factor (ECF) ABC-transporter complex.</text>
</comment>
<evidence type="ECO:0000313" key="11">
    <source>
        <dbReference type="Proteomes" id="UP000294321"/>
    </source>
</evidence>
<evidence type="ECO:0000256" key="2">
    <source>
        <dbReference type="ARBA" id="ARBA00005540"/>
    </source>
</evidence>
<feature type="transmembrane region" description="Helical" evidence="9">
    <location>
        <begin position="47"/>
        <end position="73"/>
    </location>
</feature>
<dbReference type="GO" id="GO:0032217">
    <property type="term" value="F:riboflavin transmembrane transporter activity"/>
    <property type="evidence" value="ECO:0007669"/>
    <property type="project" value="UniProtKB-UniRule"/>
</dbReference>
<keyword evidence="4 8" id="KW-1003">Cell membrane</keyword>
<evidence type="ECO:0000256" key="5">
    <source>
        <dbReference type="ARBA" id="ARBA00022692"/>
    </source>
</evidence>
<comment type="similarity">
    <text evidence="2 8">Belongs to the prokaryotic riboflavin transporter (P-RFT) (TC 2.A.87) family.</text>
</comment>
<dbReference type="InterPro" id="IPR024529">
    <property type="entry name" value="ECF_trnsprt_substrate-spec"/>
</dbReference>
<name>A0A4P6ZJ74_9LACO</name>
<proteinExistence type="inferred from homology"/>
<feature type="transmembrane region" description="Helical" evidence="9">
    <location>
        <begin position="12"/>
        <end position="35"/>
    </location>
</feature>
<evidence type="ECO:0000256" key="8">
    <source>
        <dbReference type="PIRNR" id="PIRNR037778"/>
    </source>
</evidence>
<evidence type="ECO:0000256" key="7">
    <source>
        <dbReference type="ARBA" id="ARBA00023136"/>
    </source>
</evidence>
<feature type="transmembrane region" description="Helical" evidence="9">
    <location>
        <begin position="161"/>
        <end position="182"/>
    </location>
</feature>
<protein>
    <recommendedName>
        <fullName evidence="8">Riboflavin transporter</fullName>
    </recommendedName>
</protein>
<dbReference type="Gene3D" id="1.10.1760.20">
    <property type="match status" value="1"/>
</dbReference>
<keyword evidence="3 8" id="KW-0813">Transport</keyword>
<evidence type="ECO:0000256" key="1">
    <source>
        <dbReference type="ARBA" id="ARBA00004651"/>
    </source>
</evidence>
<feature type="transmembrane region" description="Helical" evidence="9">
    <location>
        <begin position="85"/>
        <end position="105"/>
    </location>
</feature>